<dbReference type="NCBIfam" id="TIGR00661">
    <property type="entry name" value="MJ1255"/>
    <property type="match status" value="1"/>
</dbReference>
<accession>C5BND2</accession>
<dbReference type="AlphaFoldDB" id="C5BND2"/>
<dbReference type="GO" id="GO:0016740">
    <property type="term" value="F:transferase activity"/>
    <property type="evidence" value="ECO:0007669"/>
    <property type="project" value="UniProtKB-KW"/>
</dbReference>
<sequence length="363" mass="41188">MKILFGVQGTGNGHISRARALNKYLKADGISVDYIFSGRERDKYFDMEEFGDWRCYRGLTFVHDSGNVKIFRTFQEASLRQLMRDIRTLDVEQYDLVITDFEPVTAWAARRAGKTCLGIGHQYAFKYDVPRRGDNFVGKKIMEYFAPVEESLGLHWHHFNQPILPPIVDIDHISDPVDEKKILVYLGFEETHDVIQLLEPFKDFTFVYYGPFDQYESLGHIKLKPLSRDGFKYDLATSAGVICNAGFELSSEALHMGKKLLVKPLLGQLEQLSNAEAMSRLNLAMTMDYLDGNIVSQWLHNFSGRHVVYPNVAKAIAQWIGNKGWEHPGSKADLVESLWQAVDANGLESFSTNPTPVPLAETA</sequence>
<dbReference type="Gene3D" id="3.40.50.2000">
    <property type="entry name" value="Glycogen Phosphorylase B"/>
    <property type="match status" value="1"/>
</dbReference>
<dbReference type="Pfam" id="PF13528">
    <property type="entry name" value="Glyco_trans_1_3"/>
    <property type="match status" value="1"/>
</dbReference>
<dbReference type="SUPFAM" id="SSF53756">
    <property type="entry name" value="UDP-Glycosyltransferase/glycogen phosphorylase"/>
    <property type="match status" value="1"/>
</dbReference>
<dbReference type="CAZy" id="GT1">
    <property type="family name" value="Glycosyltransferase Family 1"/>
</dbReference>
<dbReference type="KEGG" id="ttu:TERTU_2921"/>
<evidence type="ECO:0000313" key="1">
    <source>
        <dbReference type="EMBL" id="ACR12837.1"/>
    </source>
</evidence>
<reference evidence="1 2" key="1">
    <citation type="journal article" date="2009" name="PLoS ONE">
        <title>The complete genome of Teredinibacter turnerae T7901: an intracellular endosymbiont of marine wood-boring bivalves (shipworms).</title>
        <authorList>
            <person name="Yang J.C."/>
            <person name="Madupu R."/>
            <person name="Durkin A.S."/>
            <person name="Ekborg N.A."/>
            <person name="Pedamallu C.S."/>
            <person name="Hostetler J.B."/>
            <person name="Radune D."/>
            <person name="Toms B.S."/>
            <person name="Henrissat B."/>
            <person name="Coutinho P.M."/>
            <person name="Schwarz S."/>
            <person name="Field L."/>
            <person name="Trindade-Silva A.E."/>
            <person name="Soares C.A.G."/>
            <person name="Elshahawi S."/>
            <person name="Hanora A."/>
            <person name="Schmidt E.W."/>
            <person name="Haygood M.G."/>
            <person name="Posfai J."/>
            <person name="Benner J."/>
            <person name="Madinger C."/>
            <person name="Nove J."/>
            <person name="Anton B."/>
            <person name="Chaudhary K."/>
            <person name="Foster J."/>
            <person name="Holman A."/>
            <person name="Kumar S."/>
            <person name="Lessard P.A."/>
            <person name="Luyten Y.A."/>
            <person name="Slatko B."/>
            <person name="Wood N."/>
            <person name="Wu B."/>
            <person name="Teplitski M."/>
            <person name="Mougous J.D."/>
            <person name="Ward N."/>
            <person name="Eisen J.A."/>
            <person name="Badger J.H."/>
            <person name="Distel D.L."/>
        </authorList>
    </citation>
    <scope>NUCLEOTIDE SEQUENCE [LARGE SCALE GENOMIC DNA]</scope>
    <source>
        <strain evidence="2">ATCC 39867 / T7901</strain>
    </source>
</reference>
<protein>
    <submittedName>
        <fullName evidence="1">Glycosyltransferase family 1 domain protein</fullName>
    </submittedName>
</protein>
<dbReference type="InterPro" id="IPR005262">
    <property type="entry name" value="MJ1255-like"/>
</dbReference>
<evidence type="ECO:0000313" key="2">
    <source>
        <dbReference type="Proteomes" id="UP000009080"/>
    </source>
</evidence>
<dbReference type="eggNOG" id="COG1819">
    <property type="taxonomic scope" value="Bacteria"/>
</dbReference>
<name>C5BND2_TERTT</name>
<gene>
    <name evidence="1" type="ordered locus">TERTU_2921</name>
</gene>
<organism evidence="1 2">
    <name type="scientific">Teredinibacter turnerae (strain ATCC 39867 / T7901)</name>
    <dbReference type="NCBI Taxonomy" id="377629"/>
    <lineage>
        <taxon>Bacteria</taxon>
        <taxon>Pseudomonadati</taxon>
        <taxon>Pseudomonadota</taxon>
        <taxon>Gammaproteobacteria</taxon>
        <taxon>Cellvibrionales</taxon>
        <taxon>Cellvibrionaceae</taxon>
        <taxon>Teredinibacter</taxon>
    </lineage>
</organism>
<dbReference type="RefSeq" id="WP_015818949.1">
    <property type="nucleotide sequence ID" value="NC_012997.1"/>
</dbReference>
<dbReference type="STRING" id="377629.TERTU_2921"/>
<dbReference type="EMBL" id="CP001614">
    <property type="protein sequence ID" value="ACR12837.1"/>
    <property type="molecule type" value="Genomic_DNA"/>
</dbReference>
<keyword evidence="2" id="KW-1185">Reference proteome</keyword>
<proteinExistence type="predicted"/>
<dbReference type="OrthoDB" id="9793805at2"/>
<dbReference type="HOGENOM" id="CLU_048991_0_0_6"/>
<dbReference type="Proteomes" id="UP000009080">
    <property type="component" value="Chromosome"/>
</dbReference>